<dbReference type="InterPro" id="IPR037272">
    <property type="entry name" value="SNS_sf"/>
</dbReference>
<dbReference type="RefSeq" id="WP_126787979.1">
    <property type="nucleotide sequence ID" value="NZ_PIPN01000001.1"/>
</dbReference>
<accession>A0ABY0C1Y1</accession>
<dbReference type="PROSITE" id="PS00610">
    <property type="entry name" value="NA_NEUROTRAN_SYMP_1"/>
    <property type="match status" value="1"/>
</dbReference>
<name>A0ABY0C1Y1_9GAMM</name>
<dbReference type="NCBIfam" id="NF037979">
    <property type="entry name" value="Na_transp"/>
    <property type="match status" value="1"/>
</dbReference>
<feature type="transmembrane region" description="Helical" evidence="7">
    <location>
        <begin position="47"/>
        <end position="70"/>
    </location>
</feature>
<dbReference type="SUPFAM" id="SSF161070">
    <property type="entry name" value="SNF-like"/>
    <property type="match status" value="1"/>
</dbReference>
<dbReference type="InterPro" id="IPR000175">
    <property type="entry name" value="Na/ntran_symport"/>
</dbReference>
<evidence type="ECO:0000256" key="2">
    <source>
        <dbReference type="ARBA" id="ARBA00022448"/>
    </source>
</evidence>
<dbReference type="PANTHER" id="PTHR42948">
    <property type="entry name" value="TRANSPORTER"/>
    <property type="match status" value="1"/>
</dbReference>
<keyword evidence="9" id="KW-1185">Reference proteome</keyword>
<feature type="transmembrane region" description="Helical" evidence="7">
    <location>
        <begin position="307"/>
        <end position="330"/>
    </location>
</feature>
<comment type="caution">
    <text evidence="8">The sequence shown here is derived from an EMBL/GenBank/DDBJ whole genome shotgun (WGS) entry which is preliminary data.</text>
</comment>
<feature type="transmembrane region" description="Helical" evidence="7">
    <location>
        <begin position="439"/>
        <end position="460"/>
    </location>
</feature>
<dbReference type="PANTHER" id="PTHR42948:SF1">
    <property type="entry name" value="TRANSPORTER"/>
    <property type="match status" value="1"/>
</dbReference>
<comment type="subcellular location">
    <subcellularLocation>
        <location evidence="1">Membrane</location>
        <topology evidence="1">Multi-pass membrane protein</topology>
    </subcellularLocation>
</comment>
<dbReference type="Pfam" id="PF00209">
    <property type="entry name" value="SNF"/>
    <property type="match status" value="2"/>
</dbReference>
<evidence type="ECO:0000256" key="5">
    <source>
        <dbReference type="ARBA" id="ARBA00023136"/>
    </source>
</evidence>
<evidence type="ECO:0000256" key="3">
    <source>
        <dbReference type="ARBA" id="ARBA00022692"/>
    </source>
</evidence>
<feature type="transmembrane region" description="Helical" evidence="7">
    <location>
        <begin position="183"/>
        <end position="200"/>
    </location>
</feature>
<feature type="transmembrane region" description="Helical" evidence="7">
    <location>
        <begin position="351"/>
        <end position="377"/>
    </location>
</feature>
<keyword evidence="5 7" id="KW-0472">Membrane</keyword>
<dbReference type="Proteomes" id="UP000287410">
    <property type="component" value="Unassembled WGS sequence"/>
</dbReference>
<keyword evidence="4 7" id="KW-1133">Transmembrane helix</keyword>
<keyword evidence="2 6" id="KW-0813">Transport</keyword>
<evidence type="ECO:0000256" key="4">
    <source>
        <dbReference type="ARBA" id="ARBA00022989"/>
    </source>
</evidence>
<evidence type="ECO:0000256" key="6">
    <source>
        <dbReference type="RuleBase" id="RU003732"/>
    </source>
</evidence>
<dbReference type="InterPro" id="IPR047218">
    <property type="entry name" value="YocR/YhdH-like"/>
</dbReference>
<sequence>MTTPTRPATSQRWSSRLSFVLAATAAAVGLGNIWKFPYIMGENGGGAFVLVYLLCIFALGIPVLIGELLIGRRGRNSPGYAARKLAVESGRHWSWQLTGWATMLAGFLILTFYVVIASWAFSYVVKSAQGTFDRPSAELINGIYEQMTASAGEMLLFTALLIFATAVIVGKGFKHGLERSVKWLMPMLLLLLIGIAIYSANVGDLGSALNFIFKPDFSQLTVNSVLIALGHAFFTLSLASGVMIMYGAYLPKKTSIVSTSIWIAVADTLVAIIAGLAIFPLVFGYGLTPGEGPGLIFQTLPLAFATMPGGAFVGTVFFIMLLLAAFTSAISMIESIAAFVVERFAVTRWQAAAGSCVILFTFSLMTIYSFAGAGWAQVDWAFMGKETPTLFHVIDHLTSNIMLPLGGLAVALFTGWAIESRYMREELNTSTKVFRLWRFAVRYVAPVAITLVFLQLIGVLTF</sequence>
<keyword evidence="6" id="KW-0769">Symport</keyword>
<feature type="transmembrane region" description="Helical" evidence="7">
    <location>
        <begin position="397"/>
        <end position="418"/>
    </location>
</feature>
<feature type="transmembrane region" description="Helical" evidence="7">
    <location>
        <begin position="100"/>
        <end position="121"/>
    </location>
</feature>
<evidence type="ECO:0000313" key="9">
    <source>
        <dbReference type="Proteomes" id="UP000287410"/>
    </source>
</evidence>
<dbReference type="PROSITE" id="PS50267">
    <property type="entry name" value="NA_NEUROTRAN_SYMP_3"/>
    <property type="match status" value="1"/>
</dbReference>
<gene>
    <name evidence="8" type="ORF">CWE12_02000</name>
</gene>
<evidence type="ECO:0000256" key="7">
    <source>
        <dbReference type="SAM" id="Phobius"/>
    </source>
</evidence>
<evidence type="ECO:0000313" key="8">
    <source>
        <dbReference type="EMBL" id="RUO31796.1"/>
    </source>
</evidence>
<dbReference type="PRINTS" id="PR00176">
    <property type="entry name" value="NANEUSMPORT"/>
</dbReference>
<proteinExistence type="inferred from homology"/>
<feature type="transmembrane region" description="Helical" evidence="7">
    <location>
        <begin position="261"/>
        <end position="287"/>
    </location>
</feature>
<comment type="similarity">
    <text evidence="6">Belongs to the sodium:neurotransmitter symporter (SNF) (TC 2.A.22) family.</text>
</comment>
<evidence type="ECO:0000256" key="1">
    <source>
        <dbReference type="ARBA" id="ARBA00004141"/>
    </source>
</evidence>
<keyword evidence="3 6" id="KW-0812">Transmembrane</keyword>
<feature type="transmembrane region" description="Helical" evidence="7">
    <location>
        <begin position="154"/>
        <end position="171"/>
    </location>
</feature>
<feature type="transmembrane region" description="Helical" evidence="7">
    <location>
        <begin position="220"/>
        <end position="249"/>
    </location>
</feature>
<reference evidence="8 9" key="1">
    <citation type="journal article" date="2018" name="Front. Microbiol.">
        <title>Genome-Based Analysis Reveals the Taxonomy and Diversity of the Family Idiomarinaceae.</title>
        <authorList>
            <person name="Liu Y."/>
            <person name="Lai Q."/>
            <person name="Shao Z."/>
        </authorList>
    </citation>
    <scope>NUCLEOTIDE SEQUENCE [LARGE SCALE GENOMIC DNA]</scope>
    <source>
        <strain evidence="8 9">GBSy1</strain>
    </source>
</reference>
<dbReference type="EMBL" id="PIPN01000001">
    <property type="protein sequence ID" value="RUO31796.1"/>
    <property type="molecule type" value="Genomic_DNA"/>
</dbReference>
<dbReference type="CDD" id="cd10336">
    <property type="entry name" value="SLC6sbd_Tyt1-Like"/>
    <property type="match status" value="1"/>
</dbReference>
<organism evidence="8 9">
    <name type="scientific">Aliidiomarina sedimenti</name>
    <dbReference type="NCBI Taxonomy" id="1933879"/>
    <lineage>
        <taxon>Bacteria</taxon>
        <taxon>Pseudomonadati</taxon>
        <taxon>Pseudomonadota</taxon>
        <taxon>Gammaproteobacteria</taxon>
        <taxon>Alteromonadales</taxon>
        <taxon>Idiomarinaceae</taxon>
        <taxon>Aliidiomarina</taxon>
    </lineage>
</organism>
<protein>
    <recommendedName>
        <fullName evidence="6">Transporter</fullName>
    </recommendedName>
</protein>